<evidence type="ECO:0000256" key="1">
    <source>
        <dbReference type="SAM" id="Phobius"/>
    </source>
</evidence>
<keyword evidence="1" id="KW-0812">Transmembrane</keyword>
<comment type="caution">
    <text evidence="2">The sequence shown here is derived from an EMBL/GenBank/DDBJ whole genome shotgun (WGS) entry which is preliminary data.</text>
</comment>
<dbReference type="EMBL" id="PFEK01000004">
    <property type="protein sequence ID" value="PJE67842.1"/>
    <property type="molecule type" value="Genomic_DNA"/>
</dbReference>
<reference evidence="3" key="1">
    <citation type="submission" date="2017-09" db="EMBL/GenBank/DDBJ databases">
        <title>Depth-based differentiation of microbial function through sediment-hosted aquifers and enrichment of novel symbionts in the deep terrestrial subsurface.</title>
        <authorList>
            <person name="Probst A.J."/>
            <person name="Ladd B."/>
            <person name="Jarett J.K."/>
            <person name="Geller-Mcgrath D.E."/>
            <person name="Sieber C.M.K."/>
            <person name="Emerson J.B."/>
            <person name="Anantharaman K."/>
            <person name="Thomas B.C."/>
            <person name="Malmstrom R."/>
            <person name="Stieglmeier M."/>
            <person name="Klingl A."/>
            <person name="Woyke T."/>
            <person name="Ryan C.M."/>
            <person name="Banfield J.F."/>
        </authorList>
    </citation>
    <scope>NUCLEOTIDE SEQUENCE [LARGE SCALE GENOMIC DNA]</scope>
</reference>
<feature type="transmembrane region" description="Helical" evidence="1">
    <location>
        <begin position="47"/>
        <end position="64"/>
    </location>
</feature>
<evidence type="ECO:0000313" key="3">
    <source>
        <dbReference type="Proteomes" id="UP000231474"/>
    </source>
</evidence>
<dbReference type="AlphaFoldDB" id="A0A2M8L4L6"/>
<keyword evidence="1" id="KW-1133">Transmembrane helix</keyword>
<accession>A0A2M8L4L6</accession>
<gene>
    <name evidence="2" type="ORF">COU95_00185</name>
</gene>
<protein>
    <submittedName>
        <fullName evidence="2">Uncharacterized protein</fullName>
    </submittedName>
</protein>
<feature type="transmembrane region" description="Helical" evidence="1">
    <location>
        <begin position="6"/>
        <end position="26"/>
    </location>
</feature>
<organism evidence="2 3">
    <name type="scientific">Candidatus Shapirobacteria bacterium CG10_big_fil_rev_8_21_14_0_10_40_9</name>
    <dbReference type="NCBI Taxonomy" id="1974888"/>
    <lineage>
        <taxon>Bacteria</taxon>
        <taxon>Candidatus Shapironibacteriota</taxon>
    </lineage>
</organism>
<sequence length="65" mass="7758">MFLRNFFILLAILVVSKISLCAWRIYIGKDRLSLEYYLDIVEWKKEFLKIAFLAFLAFLFSWCGA</sequence>
<dbReference type="Proteomes" id="UP000231474">
    <property type="component" value="Unassembled WGS sequence"/>
</dbReference>
<keyword evidence="1" id="KW-0472">Membrane</keyword>
<proteinExistence type="predicted"/>
<evidence type="ECO:0000313" key="2">
    <source>
        <dbReference type="EMBL" id="PJE67842.1"/>
    </source>
</evidence>
<name>A0A2M8L4L6_9BACT</name>